<sequence>MISLKMAHLLFFSHSPTPRSLGFSRFFHFSSKPFLSNEISTPIREPKRRPTQHPILSKHISPSGSLSDDFVILETTECSDGSVLFRFGNASEVEKIHEKKTINDSGHNLCKQTEVDDLVDQISECREDGDVRDTNISVVENVSDPMSELRKGVFEGTVSKLASSASDFTSEVSGSYGSERSSMENAHIGVACPSMDDKDLSIDKMTNDVNGGKSDEGDVTEVMEVSAPLATESILNEKTADESVDVDKIESSIVLDESAPSSEWKEEFNACDTHGSNVSGFTNFEAVNLPSIESIPTGEEISTAGFFLYSGAASLPYPSKALTGGGDAYFVAVRNWLGVADGVGQWSLEGVNTGLYALELMENCEKIVLDPKSAPVIKPKELLIRSAAESQSPGSSTVLVAYFDGQVLHVANIGDSGLIVIRNGAVLKRSSSIVYDFNFRLQIKRGDNPSDFIECYKIDLDEGDVIVTATDGLFDNLYELEIASAISESLQTSLEPQDIAVYLATRAQEVGQSTRARTPFADAAQAAGYVGCTGGKLDDVTVIVSLVQRRSSSDSHRLRLFLDLWILHTSRHTAVNKELTRLEQVRISRGISSQWIKYTRT</sequence>
<dbReference type="AlphaFoldDB" id="A0A2I4GE36"/>
<dbReference type="SUPFAM" id="SSF81606">
    <property type="entry name" value="PP2C-like"/>
    <property type="match status" value="1"/>
</dbReference>
<dbReference type="Gramene" id="Jr13_04590_p1">
    <property type="protein sequence ID" value="cds.Jr13_04590_p1"/>
    <property type="gene ID" value="Jr13_04590"/>
</dbReference>
<dbReference type="PANTHER" id="PTHR12320:SF1">
    <property type="entry name" value="PROTEIN PHOSPHATASE PTC7 HOMOLOG"/>
    <property type="match status" value="1"/>
</dbReference>
<comment type="cofactor">
    <cofactor evidence="1">
        <name>Mg(2+)</name>
        <dbReference type="ChEBI" id="CHEBI:18420"/>
    </cofactor>
</comment>
<name>A0A2I4GE36_JUGRE</name>
<keyword evidence="1" id="KW-0479">Metal-binding</keyword>
<keyword evidence="1" id="KW-0460">Magnesium</keyword>
<dbReference type="PROSITE" id="PS51746">
    <property type="entry name" value="PPM_2"/>
    <property type="match status" value="1"/>
</dbReference>
<gene>
    <name evidence="3" type="primary">LOC109007087</name>
</gene>
<keyword evidence="1" id="KW-0464">Manganese</keyword>
<evidence type="ECO:0000313" key="2">
    <source>
        <dbReference type="Proteomes" id="UP000235220"/>
    </source>
</evidence>
<dbReference type="SMART" id="SM00331">
    <property type="entry name" value="PP2C_SIG"/>
    <property type="match status" value="1"/>
</dbReference>
<dbReference type="Gene3D" id="3.60.40.10">
    <property type="entry name" value="PPM-type phosphatase domain"/>
    <property type="match status" value="2"/>
</dbReference>
<comment type="catalytic activity">
    <reaction evidence="1">
        <text>O-phospho-L-seryl-[protein] + H2O = L-seryl-[protein] + phosphate</text>
        <dbReference type="Rhea" id="RHEA:20629"/>
        <dbReference type="Rhea" id="RHEA-COMP:9863"/>
        <dbReference type="Rhea" id="RHEA-COMP:11604"/>
        <dbReference type="ChEBI" id="CHEBI:15377"/>
        <dbReference type="ChEBI" id="CHEBI:29999"/>
        <dbReference type="ChEBI" id="CHEBI:43474"/>
        <dbReference type="ChEBI" id="CHEBI:83421"/>
        <dbReference type="EC" id="3.1.3.16"/>
    </reaction>
</comment>
<keyword evidence="1" id="KW-0378">Hydrolase</keyword>
<keyword evidence="2" id="KW-1185">Reference proteome</keyword>
<dbReference type="KEGG" id="jre:109007087"/>
<dbReference type="RefSeq" id="XP_018842166.2">
    <property type="nucleotide sequence ID" value="XM_018986621.2"/>
</dbReference>
<protein>
    <recommendedName>
        <fullName evidence="1">Protein phosphatase</fullName>
        <ecNumber evidence="1">3.1.3.16</ecNumber>
    </recommendedName>
</protein>
<dbReference type="SMART" id="SM00332">
    <property type="entry name" value="PP2Cc"/>
    <property type="match status" value="1"/>
</dbReference>
<comment type="catalytic activity">
    <reaction evidence="1">
        <text>O-phospho-L-threonyl-[protein] + H2O = L-threonyl-[protein] + phosphate</text>
        <dbReference type="Rhea" id="RHEA:47004"/>
        <dbReference type="Rhea" id="RHEA-COMP:11060"/>
        <dbReference type="Rhea" id="RHEA-COMP:11605"/>
        <dbReference type="ChEBI" id="CHEBI:15377"/>
        <dbReference type="ChEBI" id="CHEBI:30013"/>
        <dbReference type="ChEBI" id="CHEBI:43474"/>
        <dbReference type="ChEBI" id="CHEBI:61977"/>
        <dbReference type="EC" id="3.1.3.16"/>
    </reaction>
</comment>
<reference evidence="3" key="1">
    <citation type="submission" date="2025-08" db="UniProtKB">
        <authorList>
            <consortium name="RefSeq"/>
        </authorList>
    </citation>
    <scope>IDENTIFICATION</scope>
    <source>
        <tissue evidence="3">Leaves</tissue>
    </source>
</reference>
<keyword evidence="1" id="KW-0904">Protein phosphatase</keyword>
<dbReference type="EC" id="3.1.3.16" evidence="1"/>
<evidence type="ECO:0000313" key="3">
    <source>
        <dbReference type="RefSeq" id="XP_018842166.2"/>
    </source>
</evidence>
<comment type="cofactor">
    <cofactor evidence="1">
        <name>Mn(2+)</name>
        <dbReference type="ChEBI" id="CHEBI:29035"/>
    </cofactor>
</comment>
<dbReference type="InterPro" id="IPR036457">
    <property type="entry name" value="PPM-type-like_dom_sf"/>
</dbReference>
<organism evidence="2 3">
    <name type="scientific">Juglans regia</name>
    <name type="common">English walnut</name>
    <dbReference type="NCBI Taxonomy" id="51240"/>
    <lineage>
        <taxon>Eukaryota</taxon>
        <taxon>Viridiplantae</taxon>
        <taxon>Streptophyta</taxon>
        <taxon>Embryophyta</taxon>
        <taxon>Tracheophyta</taxon>
        <taxon>Spermatophyta</taxon>
        <taxon>Magnoliopsida</taxon>
        <taxon>eudicotyledons</taxon>
        <taxon>Gunneridae</taxon>
        <taxon>Pentapetalae</taxon>
        <taxon>rosids</taxon>
        <taxon>fabids</taxon>
        <taxon>Fagales</taxon>
        <taxon>Juglandaceae</taxon>
        <taxon>Juglans</taxon>
    </lineage>
</organism>
<dbReference type="GeneID" id="109007087"/>
<dbReference type="GO" id="GO:0046872">
    <property type="term" value="F:metal ion binding"/>
    <property type="evidence" value="ECO:0007669"/>
    <property type="project" value="UniProtKB-UniRule"/>
</dbReference>
<comment type="similarity">
    <text evidence="1">Belongs to the PP2C family.</text>
</comment>
<dbReference type="PANTHER" id="PTHR12320">
    <property type="entry name" value="PROTEIN PHOSPHATASE 2C"/>
    <property type="match status" value="1"/>
</dbReference>
<evidence type="ECO:0000256" key="1">
    <source>
        <dbReference type="RuleBase" id="RU366020"/>
    </source>
</evidence>
<dbReference type="Proteomes" id="UP000235220">
    <property type="component" value="Chromosome 13"/>
</dbReference>
<dbReference type="GO" id="GO:0004722">
    <property type="term" value="F:protein serine/threonine phosphatase activity"/>
    <property type="evidence" value="ECO:0000318"/>
    <property type="project" value="GO_Central"/>
</dbReference>
<dbReference type="OrthoDB" id="60843at2759"/>
<proteinExistence type="inferred from homology"/>
<accession>A0A2I4GE36</accession>
<dbReference type="STRING" id="51240.A0A2I4GE36"/>
<dbReference type="InterPro" id="IPR001932">
    <property type="entry name" value="PPM-type_phosphatase-like_dom"/>
</dbReference>
<dbReference type="GO" id="GO:0009507">
    <property type="term" value="C:chloroplast"/>
    <property type="evidence" value="ECO:0000318"/>
    <property type="project" value="GO_Central"/>
</dbReference>
<dbReference type="InterPro" id="IPR039123">
    <property type="entry name" value="PPTC7"/>
</dbReference>